<protein>
    <submittedName>
        <fullName evidence="2">Uncharacterized protein</fullName>
    </submittedName>
</protein>
<feature type="compositionally biased region" description="Basic and acidic residues" evidence="1">
    <location>
        <begin position="8"/>
        <end position="20"/>
    </location>
</feature>
<evidence type="ECO:0000313" key="2">
    <source>
        <dbReference type="EMBL" id="MFC6645477.1"/>
    </source>
</evidence>
<reference evidence="3" key="1">
    <citation type="journal article" date="2019" name="Int. J. Syst. Evol. Microbiol.">
        <title>The Global Catalogue of Microorganisms (GCM) 10K type strain sequencing project: providing services to taxonomists for standard genome sequencing and annotation.</title>
        <authorList>
            <consortium name="The Broad Institute Genomics Platform"/>
            <consortium name="The Broad Institute Genome Sequencing Center for Infectious Disease"/>
            <person name="Wu L."/>
            <person name="Ma J."/>
        </authorList>
    </citation>
    <scope>NUCLEOTIDE SEQUENCE [LARGE SCALE GENOMIC DNA]</scope>
    <source>
        <strain evidence="3">CGMCC 1.16026</strain>
    </source>
</reference>
<sequence>MPPTSAQVEERRKALIKDREDLQDTKTDLQRHLGFAAQAVQHIDPTAHDMRDSISCLDQLDRQLTTIRNIALQVRRGTRAVQKRHEEQQNGVFKA</sequence>
<dbReference type="EMBL" id="JBHSWI010000001">
    <property type="protein sequence ID" value="MFC6645477.1"/>
    <property type="molecule type" value="Genomic_DNA"/>
</dbReference>
<dbReference type="Proteomes" id="UP001596391">
    <property type="component" value="Unassembled WGS sequence"/>
</dbReference>
<evidence type="ECO:0000256" key="1">
    <source>
        <dbReference type="SAM" id="MobiDB-lite"/>
    </source>
</evidence>
<evidence type="ECO:0000313" key="3">
    <source>
        <dbReference type="Proteomes" id="UP001596391"/>
    </source>
</evidence>
<feature type="region of interest" description="Disordered" evidence="1">
    <location>
        <begin position="1"/>
        <end position="20"/>
    </location>
</feature>
<accession>A0ABW1Z7Q6</accession>
<keyword evidence="3" id="KW-1185">Reference proteome</keyword>
<dbReference type="RefSeq" id="WP_263371846.1">
    <property type="nucleotide sequence ID" value="NZ_JAGSYD010000003.1"/>
</dbReference>
<gene>
    <name evidence="2" type="ORF">ACFQBQ_07730</name>
</gene>
<comment type="caution">
    <text evidence="2">The sequence shown here is derived from an EMBL/GenBank/DDBJ whole genome shotgun (WGS) entry which is preliminary data.</text>
</comment>
<organism evidence="2 3">
    <name type="scientific">Granulicella cerasi</name>
    <dbReference type="NCBI Taxonomy" id="741063"/>
    <lineage>
        <taxon>Bacteria</taxon>
        <taxon>Pseudomonadati</taxon>
        <taxon>Acidobacteriota</taxon>
        <taxon>Terriglobia</taxon>
        <taxon>Terriglobales</taxon>
        <taxon>Acidobacteriaceae</taxon>
        <taxon>Granulicella</taxon>
    </lineage>
</organism>
<name>A0ABW1Z7Q6_9BACT</name>
<proteinExistence type="predicted"/>